<accession>A0ABY3MJ07</accession>
<feature type="chain" id="PRO_5045345909" evidence="2">
    <location>
        <begin position="26"/>
        <end position="130"/>
    </location>
</feature>
<dbReference type="Gene3D" id="2.40.50.200">
    <property type="entry name" value="Bacterial OB-fold"/>
    <property type="match status" value="1"/>
</dbReference>
<dbReference type="PANTHER" id="PTHR36571">
    <property type="entry name" value="PROTEIN YGIW"/>
    <property type="match status" value="1"/>
</dbReference>
<keyword evidence="4" id="KW-1185">Reference proteome</keyword>
<dbReference type="InterPro" id="IPR036700">
    <property type="entry name" value="BOBF_sf"/>
</dbReference>
<proteinExistence type="predicted"/>
<keyword evidence="1 2" id="KW-0732">Signal</keyword>
<evidence type="ECO:0000256" key="2">
    <source>
        <dbReference type="SAM" id="SignalP"/>
    </source>
</evidence>
<dbReference type="PANTHER" id="PTHR36571:SF1">
    <property type="entry name" value="PROTEIN YGIW"/>
    <property type="match status" value="1"/>
</dbReference>
<dbReference type="Pfam" id="PF04076">
    <property type="entry name" value="BOF"/>
    <property type="match status" value="1"/>
</dbReference>
<keyword evidence="3" id="KW-0238">DNA-binding</keyword>
<protein>
    <submittedName>
        <fullName evidence="3">DNA-binding protein</fullName>
    </submittedName>
</protein>
<feature type="signal peptide" evidence="2">
    <location>
        <begin position="1"/>
        <end position="25"/>
    </location>
</feature>
<evidence type="ECO:0000256" key="1">
    <source>
        <dbReference type="ARBA" id="ARBA00022729"/>
    </source>
</evidence>
<dbReference type="InterPro" id="IPR005220">
    <property type="entry name" value="CarO-like"/>
</dbReference>
<evidence type="ECO:0000313" key="4">
    <source>
        <dbReference type="Proteomes" id="UP000323129"/>
    </source>
</evidence>
<dbReference type="GO" id="GO:0003677">
    <property type="term" value="F:DNA binding"/>
    <property type="evidence" value="ECO:0007669"/>
    <property type="project" value="UniProtKB-KW"/>
</dbReference>
<reference evidence="3 4" key="1">
    <citation type="submission" date="2017-08" db="EMBL/GenBank/DDBJ databases">
        <title>Aeromonas veronii bv sobria strain NS22 whole genome sequencing.</title>
        <authorList>
            <person name="Katharios P."/>
            <person name="Ha V.Q."/>
            <person name="Smyrli M."/>
        </authorList>
    </citation>
    <scope>NUCLEOTIDE SEQUENCE [LARGE SCALE GENOMIC DNA]</scope>
    <source>
        <strain evidence="3 4">NS22</strain>
    </source>
</reference>
<organism evidence="3 4">
    <name type="scientific">Aeromonas veronii</name>
    <dbReference type="NCBI Taxonomy" id="654"/>
    <lineage>
        <taxon>Bacteria</taxon>
        <taxon>Pseudomonadati</taxon>
        <taxon>Pseudomonadota</taxon>
        <taxon>Gammaproteobacteria</taxon>
        <taxon>Aeromonadales</taxon>
        <taxon>Aeromonadaceae</taxon>
        <taxon>Aeromonas</taxon>
    </lineage>
</organism>
<comment type="caution">
    <text evidence="3">The sequence shown here is derived from an EMBL/GenBank/DDBJ whole genome shotgun (WGS) entry which is preliminary data.</text>
</comment>
<dbReference type="RefSeq" id="WP_115544506.1">
    <property type="nucleotide sequence ID" value="NZ_NMUR01000017.1"/>
</dbReference>
<evidence type="ECO:0000313" key="3">
    <source>
        <dbReference type="EMBL" id="TYD42730.1"/>
    </source>
</evidence>
<dbReference type="SUPFAM" id="SSF101756">
    <property type="entry name" value="Hypothetical protein YgiW"/>
    <property type="match status" value="1"/>
</dbReference>
<dbReference type="Proteomes" id="UP000323129">
    <property type="component" value="Unassembled WGS sequence"/>
</dbReference>
<name>A0ABY3MJ07_AERVE</name>
<gene>
    <name evidence="3" type="ORF">CJF24_15360</name>
</gene>
<dbReference type="EMBL" id="NQMC01000047">
    <property type="protein sequence ID" value="TYD42730.1"/>
    <property type="molecule type" value="Genomic_DNA"/>
</dbReference>
<sequence>MNKASASASVIGLLTLMSVSSFAMAAYTGPQEQNKVSVAQLKDLADDSWATLEGKLVKHLGGENYLFRDASGEVEVEVDQDVRRGTEVGPDDQIRIRGEVDHSWNKTEVEVKTLEKVGAAPQTKGGFIAK</sequence>
<dbReference type="NCBIfam" id="NF033674">
    <property type="entry name" value="stress_OB_fold"/>
    <property type="match status" value="1"/>
</dbReference>